<protein>
    <recommendedName>
        <fullName evidence="3">Protein MIS12 homolog</fullName>
    </recommendedName>
</protein>
<evidence type="ECO:0000313" key="2">
    <source>
        <dbReference type="Proteomes" id="UP001303046"/>
    </source>
</evidence>
<accession>A0ABR1DY31</accession>
<dbReference type="Proteomes" id="UP001303046">
    <property type="component" value="Unassembled WGS sequence"/>
</dbReference>
<reference evidence="1 2" key="1">
    <citation type="submission" date="2023-08" db="EMBL/GenBank/DDBJ databases">
        <title>A Necator americanus chromosomal reference genome.</title>
        <authorList>
            <person name="Ilik V."/>
            <person name="Petrzelkova K.J."/>
            <person name="Pardy F."/>
            <person name="Fuh T."/>
            <person name="Niatou-Singa F.S."/>
            <person name="Gouil Q."/>
            <person name="Baker L."/>
            <person name="Ritchie M.E."/>
            <person name="Jex A.R."/>
            <person name="Gazzola D."/>
            <person name="Li H."/>
            <person name="Toshio Fujiwara R."/>
            <person name="Zhan B."/>
            <person name="Aroian R.V."/>
            <person name="Pafco B."/>
            <person name="Schwarz E.M."/>
        </authorList>
    </citation>
    <scope>NUCLEOTIDE SEQUENCE [LARGE SCALE GENOMIC DNA]</scope>
    <source>
        <strain evidence="1 2">Aroian</strain>
        <tissue evidence="1">Whole animal</tissue>
    </source>
</reference>
<proteinExistence type="predicted"/>
<evidence type="ECO:0000313" key="1">
    <source>
        <dbReference type="EMBL" id="KAK6755323.1"/>
    </source>
</evidence>
<keyword evidence="2" id="KW-1185">Reference proteome</keyword>
<comment type="caution">
    <text evidence="1">The sequence shown here is derived from an EMBL/GenBank/DDBJ whole genome shotgun (WGS) entry which is preliminary data.</text>
</comment>
<evidence type="ECO:0008006" key="3">
    <source>
        <dbReference type="Google" id="ProtNLM"/>
    </source>
</evidence>
<gene>
    <name evidence="1" type="primary">Necator_chrV.g18766</name>
    <name evidence="1" type="ORF">RB195_013975</name>
</gene>
<name>A0ABR1DY31_NECAM</name>
<dbReference type="EMBL" id="JAVFWL010000005">
    <property type="protein sequence ID" value="KAK6755323.1"/>
    <property type="molecule type" value="Genomic_DNA"/>
</dbReference>
<sequence>MKNLNTYFLRCIKIQCIFRLQFINRISHLYFYASSVWSMEVPEAELINEFECQYYGFSPAGFTDSVYNIAIKSWEEAVKEVVSKEPRLAKVANNKMFLTELTGMIFDRKAVRMAFNTFTDRVLKYIFRIPRCVTLPEHMDTFMLMLSDDPNQMDVSDLDRQCKKLEDCIVEKRFILNDLNEEIREANDVVEVLSTLVMELEKISPSADLESINISCGDINVTG</sequence>
<organism evidence="1 2">
    <name type="scientific">Necator americanus</name>
    <name type="common">Human hookworm</name>
    <dbReference type="NCBI Taxonomy" id="51031"/>
    <lineage>
        <taxon>Eukaryota</taxon>
        <taxon>Metazoa</taxon>
        <taxon>Ecdysozoa</taxon>
        <taxon>Nematoda</taxon>
        <taxon>Chromadorea</taxon>
        <taxon>Rhabditida</taxon>
        <taxon>Rhabditina</taxon>
        <taxon>Rhabditomorpha</taxon>
        <taxon>Strongyloidea</taxon>
        <taxon>Ancylostomatidae</taxon>
        <taxon>Bunostominae</taxon>
        <taxon>Necator</taxon>
    </lineage>
</organism>